<dbReference type="Proteomes" id="UP000324222">
    <property type="component" value="Unassembled WGS sequence"/>
</dbReference>
<feature type="compositionally biased region" description="Acidic residues" evidence="1">
    <location>
        <begin position="76"/>
        <end position="86"/>
    </location>
</feature>
<accession>A0A5B7DZ87</accession>
<organism evidence="2 3">
    <name type="scientific">Portunus trituberculatus</name>
    <name type="common">Swimming crab</name>
    <name type="synonym">Neptunus trituberculatus</name>
    <dbReference type="NCBI Taxonomy" id="210409"/>
    <lineage>
        <taxon>Eukaryota</taxon>
        <taxon>Metazoa</taxon>
        <taxon>Ecdysozoa</taxon>
        <taxon>Arthropoda</taxon>
        <taxon>Crustacea</taxon>
        <taxon>Multicrustacea</taxon>
        <taxon>Malacostraca</taxon>
        <taxon>Eumalacostraca</taxon>
        <taxon>Eucarida</taxon>
        <taxon>Decapoda</taxon>
        <taxon>Pleocyemata</taxon>
        <taxon>Brachyura</taxon>
        <taxon>Eubrachyura</taxon>
        <taxon>Portunoidea</taxon>
        <taxon>Portunidae</taxon>
        <taxon>Portuninae</taxon>
        <taxon>Portunus</taxon>
    </lineage>
</organism>
<evidence type="ECO:0000313" key="2">
    <source>
        <dbReference type="EMBL" id="MPC27072.1"/>
    </source>
</evidence>
<evidence type="ECO:0000256" key="1">
    <source>
        <dbReference type="SAM" id="MobiDB-lite"/>
    </source>
</evidence>
<evidence type="ECO:0000313" key="3">
    <source>
        <dbReference type="Proteomes" id="UP000324222"/>
    </source>
</evidence>
<protein>
    <submittedName>
        <fullName evidence="2">Uncharacterized protein</fullName>
    </submittedName>
</protein>
<name>A0A5B7DZ87_PORTR</name>
<dbReference type="AlphaFoldDB" id="A0A5B7DZ87"/>
<reference evidence="2 3" key="1">
    <citation type="submission" date="2019-05" db="EMBL/GenBank/DDBJ databases">
        <title>Another draft genome of Portunus trituberculatus and its Hox gene families provides insights of decapod evolution.</title>
        <authorList>
            <person name="Jeong J.-H."/>
            <person name="Song I."/>
            <person name="Kim S."/>
            <person name="Choi T."/>
            <person name="Kim D."/>
            <person name="Ryu S."/>
            <person name="Kim W."/>
        </authorList>
    </citation>
    <scope>NUCLEOTIDE SEQUENCE [LARGE SCALE GENOMIC DNA]</scope>
    <source>
        <tissue evidence="2">Muscle</tissue>
    </source>
</reference>
<dbReference type="EMBL" id="VSRR010001687">
    <property type="protein sequence ID" value="MPC27072.1"/>
    <property type="molecule type" value="Genomic_DNA"/>
</dbReference>
<feature type="region of interest" description="Disordered" evidence="1">
    <location>
        <begin position="58"/>
        <end position="86"/>
    </location>
</feature>
<dbReference type="OrthoDB" id="10616987at2759"/>
<keyword evidence="3" id="KW-1185">Reference proteome</keyword>
<sequence length="260" mass="28767">MIGKTTLLQPALPATSQAMQLRSLSFQKGRKRVHACILAKNEEAIENLREKGKINCVAKKKKSRKTTKKRPQEPSSSEDEDNPELVLDDSSEYSDEADGEAEDQPYPFVLKEAEIGDFILVELELEEGRNAGEKVHYVGKIFSIKDDTSYNVSFLRIKSKFGIPDNLFPSNRGHNKGVQRILQRGLSSLSSLLLDSSMNSLDLNPDPEPALLGDTVVAAATTFLEDFFAGDDDWPLSEALYSFIAFSYSSLALAAFTSHS</sequence>
<proteinExistence type="predicted"/>
<gene>
    <name evidence="2" type="ORF">E2C01_020227</name>
</gene>
<comment type="caution">
    <text evidence="2">The sequence shown here is derived from an EMBL/GenBank/DDBJ whole genome shotgun (WGS) entry which is preliminary data.</text>
</comment>
<feature type="compositionally biased region" description="Basic residues" evidence="1">
    <location>
        <begin position="58"/>
        <end position="69"/>
    </location>
</feature>